<dbReference type="PROSITE" id="PS51257">
    <property type="entry name" value="PROKAR_LIPOPROTEIN"/>
    <property type="match status" value="1"/>
</dbReference>
<keyword evidence="4" id="KW-1185">Reference proteome</keyword>
<sequence length="392" mass="43846">MSFFKFLFLALLMSLAGCTHPIVAENPEMYSNSGSIAPYSQETFEEYVSETTVWLNQNRVFHGAGEGKELDAVAPYQIIPSNPNGHGILLVHGLGDSPYSFIDIAPVLADHGYLVRVMLLPGHGSRPADLENPDVEDWYESVAHQVSLLEGEVDNLWLGGFSTGTNLVTKYAAESSGITGLVLFSPAFTSKDPLVKYSSFASRFVDWVSLEKEENYTRYDSLSMSGAALYYKTTVSVNQALQDNTLPIPALLLVTEQDELIDTLDIYQTFATLFHHPRSELMWFGDTTIDDSRVVKYPMTIPDLYIQNGSHISVLFSPENDLYGRRGIMRQCGGSNEGEIYVIDCPRLPTLSYTAWGLFEKDAIMARLSWNPYFEPTMTRVLEFMQKTDADL</sequence>
<feature type="chain" id="PRO_5040804455" evidence="1">
    <location>
        <begin position="25"/>
        <end position="392"/>
    </location>
</feature>
<dbReference type="InterPro" id="IPR029058">
    <property type="entry name" value="AB_hydrolase_fold"/>
</dbReference>
<organism evidence="3 4">
    <name type="scientific">Vibrio gelatinilyticus</name>
    <dbReference type="NCBI Taxonomy" id="2893468"/>
    <lineage>
        <taxon>Bacteria</taxon>
        <taxon>Pseudomonadati</taxon>
        <taxon>Pseudomonadota</taxon>
        <taxon>Gammaproteobacteria</taxon>
        <taxon>Vibrionales</taxon>
        <taxon>Vibrionaceae</taxon>
        <taxon>Vibrio</taxon>
    </lineage>
</organism>
<dbReference type="Pfam" id="PF12146">
    <property type="entry name" value="Hydrolase_4"/>
    <property type="match status" value="1"/>
</dbReference>
<name>A0A9X1WBT5_9VIBR</name>
<dbReference type="EMBL" id="JAJNNZ010000004">
    <property type="protein sequence ID" value="MCJ2376490.1"/>
    <property type="molecule type" value="Genomic_DNA"/>
</dbReference>
<dbReference type="Gene3D" id="3.40.50.1820">
    <property type="entry name" value="alpha/beta hydrolase"/>
    <property type="match status" value="1"/>
</dbReference>
<dbReference type="GO" id="GO:0016787">
    <property type="term" value="F:hydrolase activity"/>
    <property type="evidence" value="ECO:0007669"/>
    <property type="project" value="UniProtKB-KW"/>
</dbReference>
<feature type="domain" description="Serine aminopeptidase S33" evidence="2">
    <location>
        <begin position="88"/>
        <end position="208"/>
    </location>
</feature>
<evidence type="ECO:0000313" key="3">
    <source>
        <dbReference type="EMBL" id="MCJ2376490.1"/>
    </source>
</evidence>
<dbReference type="Proteomes" id="UP001139488">
    <property type="component" value="Unassembled WGS sequence"/>
</dbReference>
<keyword evidence="1" id="KW-0732">Signal</keyword>
<evidence type="ECO:0000256" key="1">
    <source>
        <dbReference type="SAM" id="SignalP"/>
    </source>
</evidence>
<protein>
    <submittedName>
        <fullName evidence="3">Alpha/beta fold hydrolase</fullName>
    </submittedName>
</protein>
<evidence type="ECO:0000259" key="2">
    <source>
        <dbReference type="Pfam" id="PF12146"/>
    </source>
</evidence>
<dbReference type="SUPFAM" id="SSF53474">
    <property type="entry name" value="alpha/beta-Hydrolases"/>
    <property type="match status" value="1"/>
</dbReference>
<feature type="signal peptide" evidence="1">
    <location>
        <begin position="1"/>
        <end position="24"/>
    </location>
</feature>
<accession>A0A9X1WBT5</accession>
<proteinExistence type="predicted"/>
<comment type="caution">
    <text evidence="3">The sequence shown here is derived from an EMBL/GenBank/DDBJ whole genome shotgun (WGS) entry which is preliminary data.</text>
</comment>
<dbReference type="RefSeq" id="WP_244356056.1">
    <property type="nucleotide sequence ID" value="NZ_JAJNNZ010000004.1"/>
</dbReference>
<evidence type="ECO:0000313" key="4">
    <source>
        <dbReference type="Proteomes" id="UP001139488"/>
    </source>
</evidence>
<gene>
    <name evidence="3" type="ORF">LNL84_06540</name>
</gene>
<dbReference type="InterPro" id="IPR022742">
    <property type="entry name" value="Hydrolase_4"/>
</dbReference>
<keyword evidence="3" id="KW-0378">Hydrolase</keyword>
<dbReference type="AlphaFoldDB" id="A0A9X1WBT5"/>
<reference evidence="3" key="1">
    <citation type="submission" date="2021-11" db="EMBL/GenBank/DDBJ databases">
        <title>Vibrio ZSDE26 sp. nov. and Vibrio ZSDZ34 sp. nov., isolated from coastal seawater in Qingdao.</title>
        <authorList>
            <person name="Zhang P."/>
        </authorList>
    </citation>
    <scope>NUCLEOTIDE SEQUENCE</scope>
    <source>
        <strain evidence="3">ZSDZ34</strain>
    </source>
</reference>